<evidence type="ECO:0000256" key="2">
    <source>
        <dbReference type="ARBA" id="ARBA00022801"/>
    </source>
</evidence>
<organism evidence="3">
    <name type="scientific">marine metagenome</name>
    <dbReference type="NCBI Taxonomy" id="408172"/>
    <lineage>
        <taxon>unclassified sequences</taxon>
        <taxon>metagenomes</taxon>
        <taxon>ecological metagenomes</taxon>
    </lineage>
</organism>
<dbReference type="PANTHER" id="PTHR43343">
    <property type="entry name" value="PEPTIDASE S12"/>
    <property type="match status" value="1"/>
</dbReference>
<dbReference type="AlphaFoldDB" id="A0A382TU43"/>
<feature type="non-terminal residue" evidence="3">
    <location>
        <position position="196"/>
    </location>
</feature>
<dbReference type="EMBL" id="UINC01139185">
    <property type="protein sequence ID" value="SVD25580.1"/>
    <property type="molecule type" value="Genomic_DNA"/>
</dbReference>
<dbReference type="SUPFAM" id="SSF50494">
    <property type="entry name" value="Trypsin-like serine proteases"/>
    <property type="match status" value="1"/>
</dbReference>
<dbReference type="Pfam" id="PF13365">
    <property type="entry name" value="Trypsin_2"/>
    <property type="match status" value="1"/>
</dbReference>
<dbReference type="Gene3D" id="2.40.10.120">
    <property type="match status" value="1"/>
</dbReference>
<accession>A0A382TU43</accession>
<keyword evidence="1" id="KW-0645">Protease</keyword>
<evidence type="ECO:0000256" key="1">
    <source>
        <dbReference type="ARBA" id="ARBA00022670"/>
    </source>
</evidence>
<name>A0A382TU43_9ZZZZ</name>
<proteinExistence type="predicted"/>
<dbReference type="PRINTS" id="PR00834">
    <property type="entry name" value="PROTEASES2C"/>
</dbReference>
<dbReference type="PANTHER" id="PTHR43343:SF3">
    <property type="entry name" value="PROTEASE DO-LIKE 8, CHLOROPLASTIC"/>
    <property type="match status" value="1"/>
</dbReference>
<dbReference type="InterPro" id="IPR001940">
    <property type="entry name" value="Peptidase_S1C"/>
</dbReference>
<evidence type="ECO:0000313" key="3">
    <source>
        <dbReference type="EMBL" id="SVD25580.1"/>
    </source>
</evidence>
<dbReference type="InterPro" id="IPR051201">
    <property type="entry name" value="Chloro_Bact_Ser_Proteases"/>
</dbReference>
<sequence length="196" mass="21784">MKKIESLGLICFLLLIFGCSNTFNISAKDNNVLVDARDGLKFESVVKKTKKSVILLSVHPNVDPETDPAQVSMCSGVVADSIGHIITNYHCVHKQNYIKLYYYDKNDWETYDVNVVGLDPLADLALLQVLGKEKPKSFLKFADDAGEIQEGTEVFAMGHPMGMAWTLTKGIISSNERYTRHPYIKAIQTDAAINKG</sequence>
<evidence type="ECO:0008006" key="4">
    <source>
        <dbReference type="Google" id="ProtNLM"/>
    </source>
</evidence>
<dbReference type="GO" id="GO:0006508">
    <property type="term" value="P:proteolysis"/>
    <property type="evidence" value="ECO:0007669"/>
    <property type="project" value="UniProtKB-KW"/>
</dbReference>
<dbReference type="GO" id="GO:0004252">
    <property type="term" value="F:serine-type endopeptidase activity"/>
    <property type="evidence" value="ECO:0007669"/>
    <property type="project" value="InterPro"/>
</dbReference>
<protein>
    <recommendedName>
        <fullName evidence="4">Serine protease</fullName>
    </recommendedName>
</protein>
<reference evidence="3" key="1">
    <citation type="submission" date="2018-05" db="EMBL/GenBank/DDBJ databases">
        <authorList>
            <person name="Lanie J.A."/>
            <person name="Ng W.-L."/>
            <person name="Kazmierczak K.M."/>
            <person name="Andrzejewski T.M."/>
            <person name="Davidsen T.M."/>
            <person name="Wayne K.J."/>
            <person name="Tettelin H."/>
            <person name="Glass J.I."/>
            <person name="Rusch D."/>
            <person name="Podicherti R."/>
            <person name="Tsui H.-C.T."/>
            <person name="Winkler M.E."/>
        </authorList>
    </citation>
    <scope>NUCLEOTIDE SEQUENCE</scope>
</reference>
<dbReference type="PROSITE" id="PS51257">
    <property type="entry name" value="PROKAR_LIPOPROTEIN"/>
    <property type="match status" value="1"/>
</dbReference>
<dbReference type="InterPro" id="IPR009003">
    <property type="entry name" value="Peptidase_S1_PA"/>
</dbReference>
<keyword evidence="2" id="KW-0378">Hydrolase</keyword>
<gene>
    <name evidence="3" type="ORF">METZ01_LOCUS378434</name>
</gene>